<feature type="domain" description="Pyrrolo-quinoline quinone repeat" evidence="1">
    <location>
        <begin position="156"/>
        <end position="321"/>
    </location>
</feature>
<reference evidence="2 3" key="1">
    <citation type="submission" date="2021-10" db="EMBL/GenBank/DDBJ databases">
        <title>Streptomyces gossypii sp. nov., isolated from soil collected from cotton field.</title>
        <authorList>
            <person name="Ge X."/>
            <person name="Chen X."/>
            <person name="Liu W."/>
        </authorList>
    </citation>
    <scope>NUCLEOTIDE SEQUENCE [LARGE SCALE GENOMIC DNA]</scope>
    <source>
        <strain evidence="2 3">N2-109</strain>
    </source>
</reference>
<dbReference type="Proteomes" id="UP001156389">
    <property type="component" value="Unassembled WGS sequence"/>
</dbReference>
<dbReference type="InterPro" id="IPR002372">
    <property type="entry name" value="PQQ_rpt_dom"/>
</dbReference>
<dbReference type="PANTHER" id="PTHR34512">
    <property type="entry name" value="CELL SURFACE PROTEIN"/>
    <property type="match status" value="1"/>
</dbReference>
<proteinExistence type="predicted"/>
<keyword evidence="3" id="KW-1185">Reference proteome</keyword>
<protein>
    <submittedName>
        <fullName evidence="2">PQQ-like beta-propeller repeat protein</fullName>
    </submittedName>
</protein>
<accession>A0ABT2K491</accession>
<gene>
    <name evidence="2" type="ORF">LHJ74_33085</name>
</gene>
<comment type="caution">
    <text evidence="2">The sequence shown here is derived from an EMBL/GenBank/DDBJ whole genome shotgun (WGS) entry which is preliminary data.</text>
</comment>
<evidence type="ECO:0000313" key="2">
    <source>
        <dbReference type="EMBL" id="MCT2594693.1"/>
    </source>
</evidence>
<dbReference type="PANTHER" id="PTHR34512:SF30">
    <property type="entry name" value="OUTER MEMBRANE PROTEIN ASSEMBLY FACTOR BAMB"/>
    <property type="match status" value="1"/>
</dbReference>
<organism evidence="2 3">
    <name type="scientific">Streptomyces gossypii</name>
    <dbReference type="NCBI Taxonomy" id="2883101"/>
    <lineage>
        <taxon>Bacteria</taxon>
        <taxon>Bacillati</taxon>
        <taxon>Actinomycetota</taxon>
        <taxon>Actinomycetes</taxon>
        <taxon>Kitasatosporales</taxon>
        <taxon>Streptomycetaceae</taxon>
        <taxon>Streptomyces</taxon>
    </lineage>
</organism>
<evidence type="ECO:0000313" key="3">
    <source>
        <dbReference type="Proteomes" id="UP001156389"/>
    </source>
</evidence>
<evidence type="ECO:0000259" key="1">
    <source>
        <dbReference type="Pfam" id="PF13360"/>
    </source>
</evidence>
<dbReference type="InterPro" id="IPR018391">
    <property type="entry name" value="PQQ_b-propeller_rpt"/>
</dbReference>
<dbReference type="SMART" id="SM00564">
    <property type="entry name" value="PQQ"/>
    <property type="match status" value="3"/>
</dbReference>
<feature type="domain" description="Pyrrolo-quinoline quinone repeat" evidence="1">
    <location>
        <begin position="15"/>
        <end position="135"/>
    </location>
</feature>
<dbReference type="InterPro" id="IPR011047">
    <property type="entry name" value="Quinoprotein_ADH-like_sf"/>
</dbReference>
<name>A0ABT2K491_9ACTN</name>
<dbReference type="Pfam" id="PF13360">
    <property type="entry name" value="PQQ_2"/>
    <property type="match status" value="2"/>
</dbReference>
<dbReference type="SUPFAM" id="SSF50998">
    <property type="entry name" value="Quinoprotein alcohol dehydrogenase-like"/>
    <property type="match status" value="1"/>
</dbReference>
<sequence length="411" mass="44269">MLAGAAFGTAGVAVGGAVAWAVTAEGPPVPPTPAQRLVMERRSRKRVKGAPPRIRWRYEVPGTVPKFAPVIWQDKTVVVVNESGVSGVGVRTGEKEWHQSEVSPAGPAEILGDDLLAVPGPELTLLDPQDGHVVARPKDYRRGGKAPYLRFLATAGGVIWFTARDRSAASGGGSHLVVAYDVTERRELWRSRVPGPFTEGHLLPDVLVTAAAEGKGRTAKTEITALNRRTGKKAWSRAYEGLTPGPVTEVSGRQLLIAVAGAELRGYDLRSSDDAPEWSVKTKGKEAEDRRVFGPPVVHKHMVYATDSSYAVYAVDPVKGDVTLNVDPDLWISPAADDRLPDTLVGSDGRLMLSVNDSEVDAFDIDRGALLWRFTDLPRTTGRTPQRRMVSLTDEMAVVTSGGDVYGLLLD</sequence>
<dbReference type="InterPro" id="IPR015943">
    <property type="entry name" value="WD40/YVTN_repeat-like_dom_sf"/>
</dbReference>
<dbReference type="Gene3D" id="2.130.10.10">
    <property type="entry name" value="YVTN repeat-like/Quinoprotein amine dehydrogenase"/>
    <property type="match status" value="1"/>
</dbReference>
<dbReference type="EMBL" id="JAJAGO010000025">
    <property type="protein sequence ID" value="MCT2594693.1"/>
    <property type="molecule type" value="Genomic_DNA"/>
</dbReference>